<evidence type="ECO:0000313" key="2">
    <source>
        <dbReference type="Proteomes" id="UP000233524"/>
    </source>
</evidence>
<protein>
    <submittedName>
        <fullName evidence="1">Uncharacterized protein</fullName>
    </submittedName>
</protein>
<dbReference type="AlphaFoldDB" id="A0A2N3NL24"/>
<dbReference type="OrthoDB" id="5354164at2759"/>
<comment type="caution">
    <text evidence="1">The sequence shown here is derived from an EMBL/GenBank/DDBJ whole genome shotgun (WGS) entry which is preliminary data.</text>
</comment>
<sequence length="574" mass="63967">MTDSNIISKIFASAATVQNELTLAMASLNLDFTLVRLEAPKEFKGIIGGISEQRRESAESGSLHRTARKLGALFDGVPPSTPDLLAAYGTRVSEISEKAKLSPQEKVRHGIFSRYAGPDSGSVWAAATSGTNSIAVHLLACMISTAFDSTQAVSIWWELLERRKAEITRLIESGMDQVKSFALATAARQDFSREEIAAWENSARSWICTANSVMAKKYETALLYTDNAGAPVNMVSDPFRSVMDAWGDAMLSMDALVRGISQNVRNGAVLLAMNSWHLYPDLCVLSCGGEHILQDDNLIRKPGILTIDLEQREDSLGSLTWSLPLSYMRYYGDPIMVTQKVSVDSSRVSMDQFRFVILGCVIEQWRGFTHNLSDAMNLMSKLLDAFLWPETSGEAQYKRFLSTSSSVTSKISWIGQLLSAVDDFKYYTEVEKATARKLINHGRRHPQFLCPVGIEGGRFFGLSFIPSLFYLMSGPEPRIRYLRQLAQDMNLSNADHVIRYLNETGKYEYASIAPMTVASRSNNEFSYLHRICPSAQGGPMHIRWIEIVDMRTCDCSFASHEQENEIKNLEEAIG</sequence>
<dbReference type="InParanoid" id="A0A2N3NL24"/>
<dbReference type="Proteomes" id="UP000233524">
    <property type="component" value="Unassembled WGS sequence"/>
</dbReference>
<evidence type="ECO:0000313" key="1">
    <source>
        <dbReference type="EMBL" id="PKS13108.1"/>
    </source>
</evidence>
<name>A0A2N3NL24_9PEZI</name>
<organism evidence="1 2">
    <name type="scientific">Lomentospora prolificans</name>
    <dbReference type="NCBI Taxonomy" id="41688"/>
    <lineage>
        <taxon>Eukaryota</taxon>
        <taxon>Fungi</taxon>
        <taxon>Dikarya</taxon>
        <taxon>Ascomycota</taxon>
        <taxon>Pezizomycotina</taxon>
        <taxon>Sordariomycetes</taxon>
        <taxon>Hypocreomycetidae</taxon>
        <taxon>Microascales</taxon>
        <taxon>Microascaceae</taxon>
        <taxon>Lomentospora</taxon>
    </lineage>
</organism>
<reference evidence="1 2" key="1">
    <citation type="journal article" date="2017" name="G3 (Bethesda)">
        <title>First Draft Genome Sequence of the Pathogenic Fungus Lomentospora prolificans (Formerly Scedosporium prolificans).</title>
        <authorList>
            <person name="Luo R."/>
            <person name="Zimin A."/>
            <person name="Workman R."/>
            <person name="Fan Y."/>
            <person name="Pertea G."/>
            <person name="Grossman N."/>
            <person name="Wear M.P."/>
            <person name="Jia B."/>
            <person name="Miller H."/>
            <person name="Casadevall A."/>
            <person name="Timp W."/>
            <person name="Zhang S.X."/>
            <person name="Salzberg S.L."/>
        </authorList>
    </citation>
    <scope>NUCLEOTIDE SEQUENCE [LARGE SCALE GENOMIC DNA]</scope>
    <source>
        <strain evidence="1 2">JHH-5317</strain>
    </source>
</reference>
<keyword evidence="2" id="KW-1185">Reference proteome</keyword>
<dbReference type="EMBL" id="NLAX01000002">
    <property type="protein sequence ID" value="PKS13108.1"/>
    <property type="molecule type" value="Genomic_DNA"/>
</dbReference>
<dbReference type="VEuPathDB" id="FungiDB:jhhlp_000450"/>
<gene>
    <name evidence="1" type="ORF">jhhlp_000450</name>
</gene>
<accession>A0A2N3NL24</accession>
<proteinExistence type="predicted"/>